<dbReference type="InterPro" id="IPR056209">
    <property type="entry name" value="SU10_adaptor"/>
</dbReference>
<name>A0A8S5LVF0_9CAUD</name>
<organism evidence="1">
    <name type="scientific">Podoviridae sp. ctc5632</name>
    <dbReference type="NCBI Taxonomy" id="2826565"/>
    <lineage>
        <taxon>Viruses</taxon>
        <taxon>Duplodnaviria</taxon>
        <taxon>Heunggongvirae</taxon>
        <taxon>Uroviricota</taxon>
        <taxon>Caudoviricetes</taxon>
    </lineage>
</organism>
<accession>A0A8S5LVF0</accession>
<protein>
    <submittedName>
        <fullName evidence="1">Head to tail adaptor</fullName>
    </submittedName>
</protein>
<sequence>MADLTTYEGLKAAIADYLGREDLTDRIPVFIRMWEQRGNRTLRLRAMEHRAHASLPKGQGQIPLPMKRVPGQWDVFLEMRDIVWTPSDGNGSVNLWYASPDEYALLLEKTGRPYCFTVEANDLFVLPTPDQAGKLQLTYYAEIPPLGDEQPDNEILLRHPDLYLYGSLIESAVFTRGSVPADMWAQYYRQAVADISQQETQARYPKDISMRPMRRI</sequence>
<proteinExistence type="predicted"/>
<dbReference type="Pfam" id="PF24175">
    <property type="entry name" value="SU10_adaptor"/>
    <property type="match status" value="1"/>
</dbReference>
<reference evidence="1" key="1">
    <citation type="journal article" date="2021" name="Proc. Natl. Acad. Sci. U.S.A.">
        <title>A Catalog of Tens of Thousands of Viruses from Human Metagenomes Reveals Hidden Associations with Chronic Diseases.</title>
        <authorList>
            <person name="Tisza M.J."/>
            <person name="Buck C.B."/>
        </authorList>
    </citation>
    <scope>NUCLEOTIDE SEQUENCE</scope>
    <source>
        <strain evidence="1">Ctc5632</strain>
    </source>
</reference>
<evidence type="ECO:0000313" key="1">
    <source>
        <dbReference type="EMBL" id="DAD73956.1"/>
    </source>
</evidence>
<dbReference type="EMBL" id="BK014749">
    <property type="protein sequence ID" value="DAD73956.1"/>
    <property type="molecule type" value="Genomic_DNA"/>
</dbReference>